<dbReference type="KEGG" id="nkf:Nkreftii_001364"/>
<dbReference type="Proteomes" id="UP000593737">
    <property type="component" value="Chromosome"/>
</dbReference>
<accession>A0A7S8FCX6</accession>
<evidence type="ECO:0000313" key="1">
    <source>
        <dbReference type="EMBL" id="QPD03590.1"/>
    </source>
</evidence>
<proteinExistence type="predicted"/>
<protein>
    <recommendedName>
        <fullName evidence="3">Lipoprotein</fullName>
    </recommendedName>
</protein>
<evidence type="ECO:0008006" key="3">
    <source>
        <dbReference type="Google" id="ProtNLM"/>
    </source>
</evidence>
<name>A0A7S8FCX6_9BACT</name>
<gene>
    <name evidence="1" type="ORF">Nkreftii_001364</name>
</gene>
<organism evidence="1 2">
    <name type="scientific">Candidatus Nitrospira kreftii</name>
    <dbReference type="NCBI Taxonomy" id="2652173"/>
    <lineage>
        <taxon>Bacteria</taxon>
        <taxon>Pseudomonadati</taxon>
        <taxon>Nitrospirota</taxon>
        <taxon>Nitrospiria</taxon>
        <taxon>Nitrospirales</taxon>
        <taxon>Nitrospiraceae</taxon>
        <taxon>Nitrospira</taxon>
    </lineage>
</organism>
<evidence type="ECO:0000313" key="2">
    <source>
        <dbReference type="Proteomes" id="UP000593737"/>
    </source>
</evidence>
<dbReference type="EMBL" id="CP047423">
    <property type="protein sequence ID" value="QPD03590.1"/>
    <property type="molecule type" value="Genomic_DNA"/>
</dbReference>
<dbReference type="AlphaFoldDB" id="A0A7S8FCX6"/>
<sequence>MKRTVAVGKQLRLDLLALGVMIMVTGCTSSPSTQISESGNNGFMSLWNTYADCRSTSDFVQAESDLKQLRSAHVQEAGSYEGFVLPLPAHIERLVSNPASRVAVDVEAMVSACALHAGELALDQGHIDIARDLFVSVITLHDGENSYYVLKARNLLGRLGQGINISFNAH</sequence>
<dbReference type="PROSITE" id="PS51257">
    <property type="entry name" value="PROKAR_LIPOPROTEIN"/>
    <property type="match status" value="1"/>
</dbReference>
<reference evidence="1 2" key="1">
    <citation type="journal article" date="2020" name="ISME J.">
        <title>Enrichment and physiological characterization of a novel comammox Nitrospira indicates ammonium inhibition of complete nitrification.</title>
        <authorList>
            <person name="Sakoula D."/>
            <person name="Koch H."/>
            <person name="Frank J."/>
            <person name="Jetten M.S.M."/>
            <person name="van Kessel M.A.H.J."/>
            <person name="Lucker S."/>
        </authorList>
    </citation>
    <scope>NUCLEOTIDE SEQUENCE [LARGE SCALE GENOMIC DNA]</scope>
    <source>
        <strain evidence="1">Comreactor17</strain>
    </source>
</reference>